<dbReference type="InterPro" id="IPR040198">
    <property type="entry name" value="Fido_containing"/>
</dbReference>
<organism evidence="12 13">
    <name type="scientific">Trichloromonas acetexigens</name>
    <dbReference type="NCBI Taxonomy" id="38815"/>
    <lineage>
        <taxon>Bacteria</taxon>
        <taxon>Pseudomonadati</taxon>
        <taxon>Thermodesulfobacteriota</taxon>
        <taxon>Desulfuromonadia</taxon>
        <taxon>Desulfuromonadales</taxon>
        <taxon>Trichloromonadaceae</taxon>
        <taxon>Trichloromonas</taxon>
    </lineage>
</organism>
<dbReference type="PROSITE" id="PS51459">
    <property type="entry name" value="FIDO"/>
    <property type="match status" value="1"/>
</dbReference>
<keyword evidence="13" id="KW-1185">Reference proteome</keyword>
<evidence type="ECO:0000256" key="2">
    <source>
        <dbReference type="ARBA" id="ARBA00022692"/>
    </source>
</evidence>
<evidence type="ECO:0000313" key="13">
    <source>
        <dbReference type="Proteomes" id="UP000317155"/>
    </source>
</evidence>
<proteinExistence type="predicted"/>
<dbReference type="Proteomes" id="UP000317155">
    <property type="component" value="Unassembled WGS sequence"/>
</dbReference>
<accession>A0A550J674</accession>
<evidence type="ECO:0000256" key="8">
    <source>
        <dbReference type="ARBA" id="ARBA00023136"/>
    </source>
</evidence>
<dbReference type="OrthoDB" id="9813719at2"/>
<feature type="binding site" evidence="10">
    <location>
        <begin position="238"/>
        <end position="239"/>
    </location>
    <ligand>
        <name>ATP</name>
        <dbReference type="ChEBI" id="CHEBI:30616"/>
    </ligand>
</feature>
<dbReference type="PANTHER" id="PTHR13504:SF34">
    <property type="entry name" value="PROTEIN ADENYLYLTRANSFERASE FICD"/>
    <property type="match status" value="1"/>
</dbReference>
<keyword evidence="7" id="KW-1133">Transmembrane helix</keyword>
<evidence type="ECO:0000256" key="3">
    <source>
        <dbReference type="ARBA" id="ARBA00022737"/>
    </source>
</evidence>
<dbReference type="Pfam" id="PF02661">
    <property type="entry name" value="Fic"/>
    <property type="match status" value="1"/>
</dbReference>
<keyword evidence="2" id="KW-0812">Transmembrane</keyword>
<evidence type="ECO:0000256" key="5">
    <source>
        <dbReference type="ARBA" id="ARBA00022803"/>
    </source>
</evidence>
<dbReference type="AlphaFoldDB" id="A0A550J674"/>
<feature type="binding site" evidence="10">
    <location>
        <begin position="200"/>
        <end position="207"/>
    </location>
    <ligand>
        <name>ATP</name>
        <dbReference type="ChEBI" id="CHEBI:30616"/>
    </ligand>
</feature>
<dbReference type="PANTHER" id="PTHR13504">
    <property type="entry name" value="FIDO DOMAIN-CONTAINING PROTEIN DDB_G0283145"/>
    <property type="match status" value="1"/>
</dbReference>
<evidence type="ECO:0000313" key="12">
    <source>
        <dbReference type="EMBL" id="TRO78719.1"/>
    </source>
</evidence>
<keyword evidence="6 10" id="KW-0067">ATP-binding</keyword>
<feature type="domain" description="Fido" evidence="11">
    <location>
        <begin position="108"/>
        <end position="265"/>
    </location>
</feature>
<sequence length="360" mass="41152">MNSLAPIYVEKIVVPQRLVSTIRQIGEHKGKQELYKQQAPEMLENLRRVAMIQSTESSNRLEGIVADEKRLRALVAEKTAPANRSEAEIAGYRDVLNTIHASYDHIPFSDNVVLQLHRDLMKYAGKEGGRWKSVANEITEILPDGNKHVRFVPVAPHQTAEAMRVLHDRYNELTRRQEWDPLLLIPFYVLDFLCIHPFLDGNGRMARLLTVLLLYQNGYEVGRYISLERIVEQSKESYYDTLYVASQGWHEGRHDILPWTEYLLGTILAAYREFEGRFGRISSGVGSKTDMVLNAIDGMVADFGIADLERACPLVSRDMIRHVLVTLRNEEKIENLSKGKYAKWRKLKAVTNKFNGATDA</sequence>
<reference evidence="12 13" key="1">
    <citation type="submission" date="2019-07" db="EMBL/GenBank/DDBJ databases">
        <title>Insights of Desulfuromonas acetexigens electromicrobiology.</title>
        <authorList>
            <person name="Katuri K."/>
            <person name="Sapireddy V."/>
            <person name="Shaw D.R."/>
            <person name="Saikaly P."/>
        </authorList>
    </citation>
    <scope>NUCLEOTIDE SEQUENCE [LARGE SCALE GENOMIC DNA]</scope>
    <source>
        <strain evidence="12 13">2873</strain>
    </source>
</reference>
<keyword evidence="8" id="KW-0472">Membrane</keyword>
<name>A0A550J674_9BACT</name>
<feature type="active site" evidence="9">
    <location>
        <position position="196"/>
    </location>
</feature>
<evidence type="ECO:0000256" key="10">
    <source>
        <dbReference type="PIRSR" id="PIRSR640198-2"/>
    </source>
</evidence>
<keyword evidence="5" id="KW-0802">TPR repeat</keyword>
<evidence type="ECO:0000256" key="7">
    <source>
        <dbReference type="ARBA" id="ARBA00022989"/>
    </source>
</evidence>
<comment type="subcellular location">
    <subcellularLocation>
        <location evidence="1">Membrane</location>
        <topology evidence="1">Single-pass membrane protein</topology>
    </subcellularLocation>
</comment>
<keyword evidence="3" id="KW-0677">Repeat</keyword>
<gene>
    <name evidence="12" type="ORF">FL622_15615</name>
</gene>
<evidence type="ECO:0000256" key="4">
    <source>
        <dbReference type="ARBA" id="ARBA00022741"/>
    </source>
</evidence>
<dbReference type="InterPro" id="IPR036597">
    <property type="entry name" value="Fido-like_dom_sf"/>
</dbReference>
<dbReference type="Gene3D" id="1.10.3290.10">
    <property type="entry name" value="Fido-like domain"/>
    <property type="match status" value="1"/>
</dbReference>
<protein>
    <submittedName>
        <fullName evidence="12">Fic family protein</fullName>
    </submittedName>
</protein>
<dbReference type="GO" id="GO:0016020">
    <property type="term" value="C:membrane"/>
    <property type="evidence" value="ECO:0007669"/>
    <property type="project" value="UniProtKB-SubCell"/>
</dbReference>
<dbReference type="InterPro" id="IPR003812">
    <property type="entry name" value="Fido"/>
</dbReference>
<dbReference type="SUPFAM" id="SSF140931">
    <property type="entry name" value="Fic-like"/>
    <property type="match status" value="1"/>
</dbReference>
<dbReference type="RefSeq" id="WP_092054734.1">
    <property type="nucleotide sequence ID" value="NZ_FOJJ01000007.1"/>
</dbReference>
<keyword evidence="4 10" id="KW-0547">Nucleotide-binding</keyword>
<evidence type="ECO:0000256" key="6">
    <source>
        <dbReference type="ARBA" id="ARBA00022840"/>
    </source>
</evidence>
<dbReference type="EMBL" id="VJVV01000015">
    <property type="protein sequence ID" value="TRO78719.1"/>
    <property type="molecule type" value="Genomic_DNA"/>
</dbReference>
<evidence type="ECO:0000256" key="9">
    <source>
        <dbReference type="PIRSR" id="PIRSR640198-1"/>
    </source>
</evidence>
<evidence type="ECO:0000256" key="1">
    <source>
        <dbReference type="ARBA" id="ARBA00004167"/>
    </source>
</evidence>
<evidence type="ECO:0000259" key="11">
    <source>
        <dbReference type="PROSITE" id="PS51459"/>
    </source>
</evidence>
<comment type="caution">
    <text evidence="12">The sequence shown here is derived from an EMBL/GenBank/DDBJ whole genome shotgun (WGS) entry which is preliminary data.</text>
</comment>
<dbReference type="GO" id="GO:0005524">
    <property type="term" value="F:ATP binding"/>
    <property type="evidence" value="ECO:0007669"/>
    <property type="project" value="UniProtKB-KW"/>
</dbReference>